<evidence type="ECO:0000256" key="1">
    <source>
        <dbReference type="SAM" id="SignalP"/>
    </source>
</evidence>
<reference evidence="3 4" key="1">
    <citation type="submission" date="2024-09" db="EMBL/GenBank/DDBJ databases">
        <authorList>
            <person name="Sun Q."/>
            <person name="Mori K."/>
        </authorList>
    </citation>
    <scope>NUCLEOTIDE SEQUENCE [LARGE SCALE GENOMIC DNA]</scope>
    <source>
        <strain evidence="3 4">CCM 7792</strain>
    </source>
</reference>
<evidence type="ECO:0000259" key="2">
    <source>
        <dbReference type="Pfam" id="PF07589"/>
    </source>
</evidence>
<keyword evidence="4" id="KW-1185">Reference proteome</keyword>
<dbReference type="Gene3D" id="2.60.120.200">
    <property type="match status" value="1"/>
</dbReference>
<name>A0ABV6FJF2_9BURK</name>
<dbReference type="NCBIfam" id="NF038128">
    <property type="entry name" value="choice_anch_J"/>
    <property type="match status" value="1"/>
</dbReference>
<dbReference type="Pfam" id="PF07589">
    <property type="entry name" value="PEP-CTERM"/>
    <property type="match status" value="1"/>
</dbReference>
<organism evidence="3 4">
    <name type="scientific">Massilia consociata</name>
    <dbReference type="NCBI Taxonomy" id="760117"/>
    <lineage>
        <taxon>Bacteria</taxon>
        <taxon>Pseudomonadati</taxon>
        <taxon>Pseudomonadota</taxon>
        <taxon>Betaproteobacteria</taxon>
        <taxon>Burkholderiales</taxon>
        <taxon>Oxalobacteraceae</taxon>
        <taxon>Telluria group</taxon>
        <taxon>Massilia</taxon>
    </lineage>
</organism>
<protein>
    <submittedName>
        <fullName evidence="3">Choice-of-anchor J domain-containing protein</fullName>
    </submittedName>
</protein>
<comment type="caution">
    <text evidence="3">The sequence shown here is derived from an EMBL/GenBank/DDBJ whole genome shotgun (WGS) entry which is preliminary data.</text>
</comment>
<accession>A0ABV6FJF2</accession>
<dbReference type="EMBL" id="JBHLWP010000016">
    <property type="protein sequence ID" value="MFC0253666.1"/>
    <property type="molecule type" value="Genomic_DNA"/>
</dbReference>
<dbReference type="InterPro" id="IPR013424">
    <property type="entry name" value="Ice-binding_C"/>
</dbReference>
<gene>
    <name evidence="3" type="ORF">ACFFJK_17350</name>
</gene>
<feature type="signal peptide" evidence="1">
    <location>
        <begin position="1"/>
        <end position="20"/>
    </location>
</feature>
<evidence type="ECO:0000313" key="4">
    <source>
        <dbReference type="Proteomes" id="UP001589773"/>
    </source>
</evidence>
<evidence type="ECO:0000313" key="3">
    <source>
        <dbReference type="EMBL" id="MFC0253666.1"/>
    </source>
</evidence>
<dbReference type="NCBIfam" id="TIGR02595">
    <property type="entry name" value="PEP_CTERM"/>
    <property type="match status" value="1"/>
</dbReference>
<dbReference type="Proteomes" id="UP001589773">
    <property type="component" value="Unassembled WGS sequence"/>
</dbReference>
<sequence>MIKKLMVALTLASAMGVSQAAVLLQEDFDNVASLPAQGWVFENASQPPGIAPGWVQGNPAVFDAHQGAPDAYIASSFESAAPGGRLDDRLFTPLFSLENGAIATFWLRGAADAGFSDIVVYGYTDGPADPGRFIQQMAITAPTDDWTMFTLTIAPQAGVMARLGFVHTGEEATSNYVGLDTLRIEDMPRGAVPEPGSLAILGLGLAGLAMARRRS</sequence>
<proteinExistence type="predicted"/>
<dbReference type="RefSeq" id="WP_379680798.1">
    <property type="nucleotide sequence ID" value="NZ_JBHLWP010000016.1"/>
</dbReference>
<feature type="domain" description="Ice-binding protein C-terminal" evidence="2">
    <location>
        <begin position="191"/>
        <end position="214"/>
    </location>
</feature>
<feature type="chain" id="PRO_5047459522" evidence="1">
    <location>
        <begin position="21"/>
        <end position="215"/>
    </location>
</feature>
<keyword evidence="1" id="KW-0732">Signal</keyword>